<dbReference type="PANTHER" id="PTHR32552:SF81">
    <property type="entry name" value="TONB-DEPENDENT OUTER MEMBRANE RECEPTOR"/>
    <property type="match status" value="1"/>
</dbReference>
<keyword evidence="9 13" id="KW-0798">TonB box</keyword>
<comment type="subcellular location">
    <subcellularLocation>
        <location evidence="1 12">Cell outer membrane</location>
        <topology evidence="1 12">Multi-pass membrane protein</topology>
    </subcellularLocation>
</comment>
<keyword evidence="7" id="KW-0408">Iron</keyword>
<organism evidence="16 17">
    <name type="scientific">Oceanipulchritudo coccoides</name>
    <dbReference type="NCBI Taxonomy" id="2706888"/>
    <lineage>
        <taxon>Bacteria</taxon>
        <taxon>Pseudomonadati</taxon>
        <taxon>Verrucomicrobiota</taxon>
        <taxon>Opitutia</taxon>
        <taxon>Puniceicoccales</taxon>
        <taxon>Oceanipulchritudinaceae</taxon>
        <taxon>Oceanipulchritudo</taxon>
    </lineage>
</organism>
<evidence type="ECO:0000256" key="7">
    <source>
        <dbReference type="ARBA" id="ARBA00023004"/>
    </source>
</evidence>
<protein>
    <submittedName>
        <fullName evidence="16">TonB-dependent receptor</fullName>
    </submittedName>
</protein>
<keyword evidence="4" id="KW-0410">Iron transport</keyword>
<evidence type="ECO:0000256" key="8">
    <source>
        <dbReference type="ARBA" id="ARBA00023065"/>
    </source>
</evidence>
<keyword evidence="17" id="KW-1185">Reference proteome</keyword>
<evidence type="ECO:0000256" key="11">
    <source>
        <dbReference type="ARBA" id="ARBA00023237"/>
    </source>
</evidence>
<keyword evidence="16" id="KW-0675">Receptor</keyword>
<dbReference type="InterPro" id="IPR036942">
    <property type="entry name" value="Beta-barrel_TonB_sf"/>
</dbReference>
<keyword evidence="3 12" id="KW-1134">Transmembrane beta strand</keyword>
<keyword evidence="8" id="KW-0406">Ion transport</keyword>
<dbReference type="PROSITE" id="PS52016">
    <property type="entry name" value="TONB_DEPENDENT_REC_3"/>
    <property type="match status" value="1"/>
</dbReference>
<dbReference type="GO" id="GO:0009279">
    <property type="term" value="C:cell outer membrane"/>
    <property type="evidence" value="ECO:0007669"/>
    <property type="project" value="UniProtKB-SubCell"/>
</dbReference>
<comment type="caution">
    <text evidence="16">The sequence shown here is derived from an EMBL/GenBank/DDBJ whole genome shotgun (WGS) entry which is preliminary data.</text>
</comment>
<evidence type="ECO:0000313" key="17">
    <source>
        <dbReference type="Proteomes" id="UP000478417"/>
    </source>
</evidence>
<feature type="domain" description="TonB-dependent receptor-like beta-barrel" evidence="14">
    <location>
        <begin position="170"/>
        <end position="644"/>
    </location>
</feature>
<name>A0A6B2M4I5_9BACT</name>
<evidence type="ECO:0000256" key="3">
    <source>
        <dbReference type="ARBA" id="ARBA00022452"/>
    </source>
</evidence>
<dbReference type="Gene3D" id="2.40.170.20">
    <property type="entry name" value="TonB-dependent receptor, beta-barrel domain"/>
    <property type="match status" value="1"/>
</dbReference>
<keyword evidence="11 12" id="KW-0998">Cell outer membrane</keyword>
<keyword evidence="10 12" id="KW-0472">Membrane</keyword>
<evidence type="ECO:0000256" key="6">
    <source>
        <dbReference type="ARBA" id="ARBA00022729"/>
    </source>
</evidence>
<keyword evidence="2 12" id="KW-0813">Transport</keyword>
<dbReference type="InterPro" id="IPR012910">
    <property type="entry name" value="Plug_dom"/>
</dbReference>
<comment type="similarity">
    <text evidence="12 13">Belongs to the TonB-dependent receptor family.</text>
</comment>
<evidence type="ECO:0000256" key="2">
    <source>
        <dbReference type="ARBA" id="ARBA00022448"/>
    </source>
</evidence>
<evidence type="ECO:0000256" key="4">
    <source>
        <dbReference type="ARBA" id="ARBA00022496"/>
    </source>
</evidence>
<dbReference type="PROSITE" id="PS01156">
    <property type="entry name" value="TONB_DEPENDENT_REC_2"/>
    <property type="match status" value="1"/>
</dbReference>
<gene>
    <name evidence="16" type="ORF">G0Q06_12440</name>
</gene>
<sequence>MMMWLAGVLSGEEVLELEPYTVEAWHFDTLGLEVPADVVRLEQSELETSLGASVPELLGQLAGIRFSGFTGNGTEGQLAMRGFGDNSGLRVLVLVDGLSYNPGDMSGINWMGLDVGELQSVEVIRGGQSVLYGNHAVSGVIKLKTREPGDKLEGRSLLEAGSNSAFRGSWGLGQTMHGVGIRGGIYYSDTDGFRDNSAAESRGAQLAWKHGGEESASWTGRIHLDRSEIQYPGPLTYQQAKENPRQSGFLEEQSSQIDSLLATIGTTGSEEWGQWEAQAGFLSRDRTWREGASGISSATESRNLQRRATFSPRLLIPLGQNSLIFGTDLSRDWLETENYLSANGNIKRAEADLERTAAGGYAFGQLMLTDAWKISGGIRIESADTDYQYIRFKEEQLRPELITNRGTIPNPLYKNPPEIDPFLSFDGPVKKSGWAAEISLVKMLSKTLSVWGGWDRVYRYPSLDETASYQDYPLAIPFNTDLDPETGNNFELGIKRSGSQWSGGLTVFYMLMNDEIFFDESVRLNRNMGKTERLGIELDTSWQAERYGYYARIAWVEAGFRGIRSLHAGDRIPLVPELNASFSAWLLIAVDWRVSVDLQYQSDQIQGNDFLNTERTIPEYFLGGVSLQWNFIDDFKLTVRINNLFDREYFSTAYSGGFYPGSGREFRVGLKGIF</sequence>
<dbReference type="Proteomes" id="UP000478417">
    <property type="component" value="Unassembled WGS sequence"/>
</dbReference>
<dbReference type="AlphaFoldDB" id="A0A6B2M4I5"/>
<evidence type="ECO:0000256" key="5">
    <source>
        <dbReference type="ARBA" id="ARBA00022692"/>
    </source>
</evidence>
<dbReference type="Pfam" id="PF00593">
    <property type="entry name" value="TonB_dep_Rec_b-barrel"/>
    <property type="match status" value="1"/>
</dbReference>
<dbReference type="RefSeq" id="WP_163966575.1">
    <property type="nucleotide sequence ID" value="NZ_JAAGNX010000003.1"/>
</dbReference>
<keyword evidence="6" id="KW-0732">Signal</keyword>
<dbReference type="EMBL" id="JAAGNX010000003">
    <property type="protein sequence ID" value="NDV63266.1"/>
    <property type="molecule type" value="Genomic_DNA"/>
</dbReference>
<dbReference type="SUPFAM" id="SSF56935">
    <property type="entry name" value="Porins"/>
    <property type="match status" value="1"/>
</dbReference>
<keyword evidence="5 12" id="KW-0812">Transmembrane</keyword>
<dbReference type="Pfam" id="PF07715">
    <property type="entry name" value="Plug"/>
    <property type="match status" value="1"/>
</dbReference>
<accession>A0A6B2M4I5</accession>
<feature type="domain" description="TonB-dependent receptor plug" evidence="15">
    <location>
        <begin position="33"/>
        <end position="140"/>
    </location>
</feature>
<dbReference type="GO" id="GO:0006826">
    <property type="term" value="P:iron ion transport"/>
    <property type="evidence" value="ECO:0007669"/>
    <property type="project" value="UniProtKB-KW"/>
</dbReference>
<dbReference type="InterPro" id="IPR000531">
    <property type="entry name" value="Beta-barrel_TonB"/>
</dbReference>
<dbReference type="InterPro" id="IPR039426">
    <property type="entry name" value="TonB-dep_rcpt-like"/>
</dbReference>
<dbReference type="InterPro" id="IPR037066">
    <property type="entry name" value="Plug_dom_sf"/>
</dbReference>
<dbReference type="PANTHER" id="PTHR32552">
    <property type="entry name" value="FERRICHROME IRON RECEPTOR-RELATED"/>
    <property type="match status" value="1"/>
</dbReference>
<evidence type="ECO:0000256" key="9">
    <source>
        <dbReference type="ARBA" id="ARBA00023077"/>
    </source>
</evidence>
<evidence type="ECO:0000256" key="13">
    <source>
        <dbReference type="RuleBase" id="RU003357"/>
    </source>
</evidence>
<evidence type="ECO:0000313" key="16">
    <source>
        <dbReference type="EMBL" id="NDV63266.1"/>
    </source>
</evidence>
<dbReference type="Gene3D" id="2.170.130.10">
    <property type="entry name" value="TonB-dependent receptor, plug domain"/>
    <property type="match status" value="1"/>
</dbReference>
<evidence type="ECO:0000259" key="15">
    <source>
        <dbReference type="Pfam" id="PF07715"/>
    </source>
</evidence>
<evidence type="ECO:0000256" key="1">
    <source>
        <dbReference type="ARBA" id="ARBA00004571"/>
    </source>
</evidence>
<evidence type="ECO:0000256" key="10">
    <source>
        <dbReference type="ARBA" id="ARBA00023136"/>
    </source>
</evidence>
<dbReference type="InterPro" id="IPR010917">
    <property type="entry name" value="TonB_rcpt_CS"/>
</dbReference>
<proteinExistence type="inferred from homology"/>
<evidence type="ECO:0000256" key="12">
    <source>
        <dbReference type="PROSITE-ProRule" id="PRU01360"/>
    </source>
</evidence>
<reference evidence="16 17" key="1">
    <citation type="submission" date="2020-02" db="EMBL/GenBank/DDBJ databases">
        <title>Albibacoteraceae fam. nov., the first described family within the subdivision 4 Verrucomicrobia.</title>
        <authorList>
            <person name="Xi F."/>
        </authorList>
    </citation>
    <scope>NUCLEOTIDE SEQUENCE [LARGE SCALE GENOMIC DNA]</scope>
    <source>
        <strain evidence="16 17">CK1056</strain>
    </source>
</reference>
<evidence type="ECO:0000259" key="14">
    <source>
        <dbReference type="Pfam" id="PF00593"/>
    </source>
</evidence>